<sequence>MLRNAVSLPLTRPVRHPPSRASSDSPPPQRLRHCENKSKLWDMSIPFRHTSRHQMSIVLAELEPQLRNFLEGRELIRNTDPNPIRPAEPTSEFSLAASLCLATSSRLPPCREEALPRPFTGGTRLSSCTLRFFSGAEPAVDPNSVRLCLQLALCGNLLPDGCFQHYDCFAVSIV</sequence>
<dbReference type="Proteomes" id="UP001240678">
    <property type="component" value="Unassembled WGS sequence"/>
</dbReference>
<dbReference type="GeneID" id="85333652"/>
<gene>
    <name evidence="2" type="ORF">CCOS01_01913</name>
</gene>
<comment type="caution">
    <text evidence="2">The sequence shown here is derived from an EMBL/GenBank/DDBJ whole genome shotgun (WGS) entry which is preliminary data.</text>
</comment>
<protein>
    <submittedName>
        <fullName evidence="2">Uncharacterized protein</fullName>
    </submittedName>
</protein>
<dbReference type="RefSeq" id="XP_060318755.1">
    <property type="nucleotide sequence ID" value="XM_060450105.1"/>
</dbReference>
<dbReference type="EMBL" id="MOOE01000002">
    <property type="protein sequence ID" value="KAK1536593.1"/>
    <property type="molecule type" value="Genomic_DNA"/>
</dbReference>
<keyword evidence="3" id="KW-1185">Reference proteome</keyword>
<proteinExistence type="predicted"/>
<name>A0AAI9Z6G5_9PEZI</name>
<feature type="region of interest" description="Disordered" evidence="1">
    <location>
        <begin position="1"/>
        <end position="32"/>
    </location>
</feature>
<accession>A0AAI9Z6G5</accession>
<reference evidence="2 3" key="1">
    <citation type="submission" date="2016-10" db="EMBL/GenBank/DDBJ databases">
        <title>The genome sequence of Colletotrichum fioriniae PJ7.</title>
        <authorList>
            <person name="Baroncelli R."/>
        </authorList>
    </citation>
    <scope>NUCLEOTIDE SEQUENCE [LARGE SCALE GENOMIC DNA]</scope>
    <source>
        <strain evidence="2 3">IMI 309622</strain>
    </source>
</reference>
<evidence type="ECO:0000313" key="3">
    <source>
        <dbReference type="Proteomes" id="UP001240678"/>
    </source>
</evidence>
<evidence type="ECO:0000256" key="1">
    <source>
        <dbReference type="SAM" id="MobiDB-lite"/>
    </source>
</evidence>
<dbReference type="AlphaFoldDB" id="A0AAI9Z6G5"/>
<organism evidence="2 3">
    <name type="scientific">Colletotrichum costaricense</name>
    <dbReference type="NCBI Taxonomy" id="1209916"/>
    <lineage>
        <taxon>Eukaryota</taxon>
        <taxon>Fungi</taxon>
        <taxon>Dikarya</taxon>
        <taxon>Ascomycota</taxon>
        <taxon>Pezizomycotina</taxon>
        <taxon>Sordariomycetes</taxon>
        <taxon>Hypocreomycetidae</taxon>
        <taxon>Glomerellales</taxon>
        <taxon>Glomerellaceae</taxon>
        <taxon>Colletotrichum</taxon>
        <taxon>Colletotrichum acutatum species complex</taxon>
    </lineage>
</organism>
<evidence type="ECO:0000313" key="2">
    <source>
        <dbReference type="EMBL" id="KAK1536593.1"/>
    </source>
</evidence>